<keyword evidence="4" id="KW-1185">Reference proteome</keyword>
<dbReference type="Proteomes" id="UP001209681">
    <property type="component" value="Unassembled WGS sequence"/>
</dbReference>
<evidence type="ECO:0000256" key="1">
    <source>
        <dbReference type="ARBA" id="ARBA00022729"/>
    </source>
</evidence>
<dbReference type="Gene3D" id="2.40.160.20">
    <property type="match status" value="1"/>
</dbReference>
<feature type="non-terminal residue" evidence="3">
    <location>
        <position position="1"/>
    </location>
</feature>
<dbReference type="SUPFAM" id="SSF56925">
    <property type="entry name" value="OMPA-like"/>
    <property type="match status" value="1"/>
</dbReference>
<dbReference type="EMBL" id="JAPFPW010000009">
    <property type="protein sequence ID" value="MCW7754219.1"/>
    <property type="molecule type" value="Genomic_DNA"/>
</dbReference>
<dbReference type="Pfam" id="PF13505">
    <property type="entry name" value="OMP_b-brl"/>
    <property type="match status" value="1"/>
</dbReference>
<organism evidence="3 4">
    <name type="scientific">Desulfobotulus pelophilus</name>
    <dbReference type="NCBI Taxonomy" id="2823377"/>
    <lineage>
        <taxon>Bacteria</taxon>
        <taxon>Pseudomonadati</taxon>
        <taxon>Thermodesulfobacteriota</taxon>
        <taxon>Desulfobacteria</taxon>
        <taxon>Desulfobacterales</taxon>
        <taxon>Desulfobacteraceae</taxon>
        <taxon>Desulfobotulus</taxon>
    </lineage>
</organism>
<accession>A0ABT3N9U1</accession>
<evidence type="ECO:0000313" key="4">
    <source>
        <dbReference type="Proteomes" id="UP001209681"/>
    </source>
</evidence>
<dbReference type="InterPro" id="IPR027385">
    <property type="entry name" value="Beta-barrel_OMP"/>
</dbReference>
<dbReference type="RefSeq" id="WP_265425138.1">
    <property type="nucleotide sequence ID" value="NZ_JAPFPW010000009.1"/>
</dbReference>
<keyword evidence="1" id="KW-0732">Signal</keyword>
<feature type="domain" description="Outer membrane protein beta-barrel" evidence="2">
    <location>
        <begin position="5"/>
        <end position="159"/>
    </location>
</feature>
<evidence type="ECO:0000313" key="3">
    <source>
        <dbReference type="EMBL" id="MCW7754219.1"/>
    </source>
</evidence>
<dbReference type="InterPro" id="IPR011250">
    <property type="entry name" value="OMP/PagP_B-barrel"/>
</dbReference>
<sequence>FLLILSFTFFIPLSAQTDSLPSFSVGIGGGMAMDSFGSSNHNDPAPSLRGELSWHTDNNWTLQVTGEKIRNLDVGNSLSKGKIHTRSAMFRLLYEPQANGDTRPYLGAGIGLLRAKSADIDKMKQENREVTRGAAELVVGLRHSLSDRYSITAESAYFRGMESLSDIDFFAWRLVVSHFF</sequence>
<evidence type="ECO:0000259" key="2">
    <source>
        <dbReference type="Pfam" id="PF13505"/>
    </source>
</evidence>
<reference evidence="3 4" key="1">
    <citation type="submission" date="2022-11" db="EMBL/GenBank/DDBJ databases">
        <title>Desulfobotulus tamanensis H1 sp. nov. - anaerobic, alkaliphilic, sulphate reducing bacterium isolated from terrestrial mud volcano.</title>
        <authorList>
            <person name="Frolova A."/>
            <person name="Merkel A.Y."/>
            <person name="Slobodkin A.I."/>
        </authorList>
    </citation>
    <scope>NUCLEOTIDE SEQUENCE [LARGE SCALE GENOMIC DNA]</scope>
    <source>
        <strain evidence="3 4">H1</strain>
    </source>
</reference>
<proteinExistence type="predicted"/>
<gene>
    <name evidence="3" type="ORF">OOT00_09490</name>
</gene>
<protein>
    <submittedName>
        <fullName evidence="3">Porin family protein</fullName>
    </submittedName>
</protein>
<comment type="caution">
    <text evidence="3">The sequence shown here is derived from an EMBL/GenBank/DDBJ whole genome shotgun (WGS) entry which is preliminary data.</text>
</comment>
<name>A0ABT3N9U1_9BACT</name>